<dbReference type="EMBL" id="BQNB010009424">
    <property type="protein sequence ID" value="GJS63351.1"/>
    <property type="molecule type" value="Genomic_DNA"/>
</dbReference>
<feature type="compositionally biased region" description="Low complexity" evidence="1">
    <location>
        <begin position="180"/>
        <end position="200"/>
    </location>
</feature>
<evidence type="ECO:0000256" key="1">
    <source>
        <dbReference type="SAM" id="MobiDB-lite"/>
    </source>
</evidence>
<sequence length="436" mass="50415">MVPVLTSTKIEQHQITEAQNLSLVKVVSAKEYKERQVAAIVQDAILTKEIEQLENPEEIEDDENDNDDHALIRKKKLGSSKTMNEQMQTLIPTPLDPSDLPSIMRQINDVLHEVVPKIVIVTTNGLMKDNLPIIVVEAVRTERAQTKAEVPSLTSQEFAAHAPKMIEELFKTYMQKKTKGSSSATVTTSSNPTSSSKPTTVQKSKIHALQPPIKAFNVWFTIQEIDDDENVSEEATTKFLAEIHGKKWVPTTTNLHKMKFAHKDILKSQCKTEAECEYHLQQIENYMNNQIVWEIRQEDITYQFPEKPTQVFQGYERDPNALTRYLYNRDLFFLKNGNTKARMYVLSLHKIHATSFPKNDLEEVLKRVLHHDVYGHEKIDEVCVKRDDDKIYSFTESDFKYLHKNDIEDMYYICLRRRNNPQQTTLIKALIVLIRS</sequence>
<organism evidence="2 3">
    <name type="scientific">Tanacetum coccineum</name>
    <dbReference type="NCBI Taxonomy" id="301880"/>
    <lineage>
        <taxon>Eukaryota</taxon>
        <taxon>Viridiplantae</taxon>
        <taxon>Streptophyta</taxon>
        <taxon>Embryophyta</taxon>
        <taxon>Tracheophyta</taxon>
        <taxon>Spermatophyta</taxon>
        <taxon>Magnoliopsida</taxon>
        <taxon>eudicotyledons</taxon>
        <taxon>Gunneridae</taxon>
        <taxon>Pentapetalae</taxon>
        <taxon>asterids</taxon>
        <taxon>campanulids</taxon>
        <taxon>Asterales</taxon>
        <taxon>Asteraceae</taxon>
        <taxon>Asteroideae</taxon>
        <taxon>Anthemideae</taxon>
        <taxon>Anthemidinae</taxon>
        <taxon>Tanacetum</taxon>
    </lineage>
</organism>
<proteinExistence type="predicted"/>
<keyword evidence="3" id="KW-1185">Reference proteome</keyword>
<name>A0ABQ4XDT6_9ASTR</name>
<protein>
    <submittedName>
        <fullName evidence="2">Uncharacterized protein</fullName>
    </submittedName>
</protein>
<evidence type="ECO:0000313" key="2">
    <source>
        <dbReference type="EMBL" id="GJS63351.1"/>
    </source>
</evidence>
<evidence type="ECO:0000313" key="3">
    <source>
        <dbReference type="Proteomes" id="UP001151760"/>
    </source>
</evidence>
<feature type="region of interest" description="Disordered" evidence="1">
    <location>
        <begin position="180"/>
        <end position="202"/>
    </location>
</feature>
<accession>A0ABQ4XDT6</accession>
<reference evidence="2" key="1">
    <citation type="journal article" date="2022" name="Int. J. Mol. Sci.">
        <title>Draft Genome of Tanacetum Coccineum: Genomic Comparison of Closely Related Tanacetum-Family Plants.</title>
        <authorList>
            <person name="Yamashiro T."/>
            <person name="Shiraishi A."/>
            <person name="Nakayama K."/>
            <person name="Satake H."/>
        </authorList>
    </citation>
    <scope>NUCLEOTIDE SEQUENCE</scope>
</reference>
<reference evidence="2" key="2">
    <citation type="submission" date="2022-01" db="EMBL/GenBank/DDBJ databases">
        <authorList>
            <person name="Yamashiro T."/>
            <person name="Shiraishi A."/>
            <person name="Satake H."/>
            <person name="Nakayama K."/>
        </authorList>
    </citation>
    <scope>NUCLEOTIDE SEQUENCE</scope>
</reference>
<gene>
    <name evidence="2" type="ORF">Tco_0677915</name>
</gene>
<comment type="caution">
    <text evidence="2">The sequence shown here is derived from an EMBL/GenBank/DDBJ whole genome shotgun (WGS) entry which is preliminary data.</text>
</comment>
<dbReference type="Proteomes" id="UP001151760">
    <property type="component" value="Unassembled WGS sequence"/>
</dbReference>